<gene>
    <name evidence="1" type="ORF">SAMN05661012_04937</name>
    <name evidence="2" type="ORF">SR876_12330</name>
</gene>
<sequence length="286" mass="33420">MRYIDITKLREKAIEINWDSIRGAHLLAMQGMSEKDRKEYINNHPDWNQFQAAMLSLSHNKCWYSESQIGNSDFEVDHFRPKNHAKNHDKAIIKENGYWWKAYDWDNYRLTGALANKRRRDRLKENAEVKGKGTYFPLDLINGAIAEDESPIGCEVPLLLDPTNEYDVTLLSFDEKGEPIPASQDQYEVNRVTLSILYYHLDLDQLNIERKIAWDDCVVEINDAKKAIDESPNIAAKSLMMAKCFKGLRRLVKENDRPYTCVRKACLFVYSELDGYNWLKDFIRTL</sequence>
<name>A0A1K1S7G2_9BACT</name>
<evidence type="ECO:0000313" key="2">
    <source>
        <dbReference type="EMBL" id="WQG92295.1"/>
    </source>
</evidence>
<proteinExistence type="predicted"/>
<reference evidence="2 4" key="2">
    <citation type="submission" date="2023-11" db="EMBL/GenBank/DDBJ databases">
        <title>MicrobeMod: A computational toolkit for identifying prokaryotic methylation and restriction-modification with nanopore sequencing.</title>
        <authorList>
            <person name="Crits-Christoph A."/>
            <person name="Kang S.C."/>
            <person name="Lee H."/>
            <person name="Ostrov N."/>
        </authorList>
    </citation>
    <scope>NUCLEOTIDE SEQUENCE [LARGE SCALE GENOMIC DNA]</scope>
    <source>
        <strain evidence="2 4">ATCC 23090</strain>
    </source>
</reference>
<dbReference type="Gene3D" id="1.10.30.50">
    <property type="match status" value="1"/>
</dbReference>
<evidence type="ECO:0000313" key="4">
    <source>
        <dbReference type="Proteomes" id="UP001326715"/>
    </source>
</evidence>
<dbReference type="CDD" id="cd00085">
    <property type="entry name" value="HNHc"/>
    <property type="match status" value="1"/>
</dbReference>
<evidence type="ECO:0008006" key="5">
    <source>
        <dbReference type="Google" id="ProtNLM"/>
    </source>
</evidence>
<dbReference type="InterPro" id="IPR003615">
    <property type="entry name" value="HNH_nuc"/>
</dbReference>
<dbReference type="STRING" id="1004.SAMN05661012_04937"/>
<protein>
    <recommendedName>
        <fullName evidence="5">TIGR02646 family protein</fullName>
    </recommendedName>
</protein>
<organism evidence="1 3">
    <name type="scientific">Chitinophaga sancti</name>
    <dbReference type="NCBI Taxonomy" id="1004"/>
    <lineage>
        <taxon>Bacteria</taxon>
        <taxon>Pseudomonadati</taxon>
        <taxon>Bacteroidota</taxon>
        <taxon>Chitinophagia</taxon>
        <taxon>Chitinophagales</taxon>
        <taxon>Chitinophagaceae</taxon>
        <taxon>Chitinophaga</taxon>
    </lineage>
</organism>
<dbReference type="Proteomes" id="UP001326715">
    <property type="component" value="Chromosome"/>
</dbReference>
<reference evidence="1 3" key="1">
    <citation type="submission" date="2016-11" db="EMBL/GenBank/DDBJ databases">
        <authorList>
            <person name="Jaros S."/>
            <person name="Januszkiewicz K."/>
            <person name="Wedrychowicz H."/>
        </authorList>
    </citation>
    <scope>NUCLEOTIDE SEQUENCE [LARGE SCALE GENOMIC DNA]</scope>
    <source>
        <strain evidence="1 3">DSM 784</strain>
    </source>
</reference>
<accession>A0A1K1S7G2</accession>
<keyword evidence="4" id="KW-1185">Reference proteome</keyword>
<evidence type="ECO:0000313" key="3">
    <source>
        <dbReference type="Proteomes" id="UP000183788"/>
    </source>
</evidence>
<dbReference type="OrthoDB" id="5918473at2"/>
<dbReference type="EMBL" id="CP140154">
    <property type="protein sequence ID" value="WQG92295.1"/>
    <property type="molecule type" value="Genomic_DNA"/>
</dbReference>
<dbReference type="RefSeq" id="WP_072363941.1">
    <property type="nucleotide sequence ID" value="NZ_CP139972.1"/>
</dbReference>
<dbReference type="EMBL" id="FPIZ01000018">
    <property type="protein sequence ID" value="SFW80305.1"/>
    <property type="molecule type" value="Genomic_DNA"/>
</dbReference>
<evidence type="ECO:0000313" key="1">
    <source>
        <dbReference type="EMBL" id="SFW80305.1"/>
    </source>
</evidence>
<dbReference type="Proteomes" id="UP000183788">
    <property type="component" value="Unassembled WGS sequence"/>
</dbReference>
<dbReference type="AlphaFoldDB" id="A0A1K1S7G2"/>